<evidence type="ECO:0000313" key="2">
    <source>
        <dbReference type="EMBL" id="RZO20432.1"/>
    </source>
</evidence>
<sequence length="61" mass="6208">MKKLFVILMLCLSQSGCLAVAVVEGVTDVAIAVVTAPIKVGTAVVDAVSGEDDDEDSGDLE</sequence>
<gene>
    <name evidence="2" type="ORF">EVB03_04005</name>
</gene>
<keyword evidence="1" id="KW-0732">Signal</keyword>
<name>A0A520MGS7_9GAMM</name>
<evidence type="ECO:0008006" key="4">
    <source>
        <dbReference type="Google" id="ProtNLM"/>
    </source>
</evidence>
<feature type="chain" id="PRO_5021781902" description="Lipoprotein" evidence="1">
    <location>
        <begin position="20"/>
        <end position="61"/>
    </location>
</feature>
<organism evidence="2 3">
    <name type="scientific">SAR92 clade bacterium</name>
    <dbReference type="NCBI Taxonomy" id="2315479"/>
    <lineage>
        <taxon>Bacteria</taxon>
        <taxon>Pseudomonadati</taxon>
        <taxon>Pseudomonadota</taxon>
        <taxon>Gammaproteobacteria</taxon>
        <taxon>Cellvibrionales</taxon>
        <taxon>Porticoccaceae</taxon>
        <taxon>SAR92 clade</taxon>
    </lineage>
</organism>
<dbReference type="EMBL" id="SHBP01000004">
    <property type="protein sequence ID" value="RZO20432.1"/>
    <property type="molecule type" value="Genomic_DNA"/>
</dbReference>
<dbReference type="Proteomes" id="UP000315889">
    <property type="component" value="Unassembled WGS sequence"/>
</dbReference>
<evidence type="ECO:0000256" key="1">
    <source>
        <dbReference type="SAM" id="SignalP"/>
    </source>
</evidence>
<dbReference type="NCBIfam" id="NF038104">
    <property type="entry name" value="lipo_NF038104"/>
    <property type="match status" value="1"/>
</dbReference>
<evidence type="ECO:0000313" key="3">
    <source>
        <dbReference type="Proteomes" id="UP000315889"/>
    </source>
</evidence>
<comment type="caution">
    <text evidence="2">The sequence shown here is derived from an EMBL/GenBank/DDBJ whole genome shotgun (WGS) entry which is preliminary data.</text>
</comment>
<accession>A0A520MGS7</accession>
<proteinExistence type="predicted"/>
<feature type="signal peptide" evidence="1">
    <location>
        <begin position="1"/>
        <end position="19"/>
    </location>
</feature>
<reference evidence="2 3" key="1">
    <citation type="submission" date="2019-02" db="EMBL/GenBank/DDBJ databases">
        <title>Prokaryotic population dynamics and viral predation in marine succession experiment using metagenomics: the confinement effect.</title>
        <authorList>
            <person name="Haro-Moreno J.M."/>
            <person name="Rodriguez-Valera F."/>
            <person name="Lopez-Perez M."/>
        </authorList>
    </citation>
    <scope>NUCLEOTIDE SEQUENCE [LARGE SCALE GENOMIC DNA]</scope>
    <source>
        <strain evidence="2">MED-G170</strain>
    </source>
</reference>
<dbReference type="AlphaFoldDB" id="A0A520MGS7"/>
<protein>
    <recommendedName>
        <fullName evidence="4">Lipoprotein</fullName>
    </recommendedName>
</protein>